<reference evidence="1" key="1">
    <citation type="submission" date="2023-06" db="EMBL/GenBank/DDBJ databases">
        <authorList>
            <person name="Kurt Z."/>
        </authorList>
    </citation>
    <scope>NUCLEOTIDE SEQUENCE</scope>
</reference>
<protein>
    <submittedName>
        <fullName evidence="2">Hypothetical_protein</fullName>
    </submittedName>
</protein>
<dbReference type="AlphaFoldDB" id="A0AA86NPS8"/>
<accession>A0AA86NPS8</accession>
<evidence type="ECO:0000313" key="3">
    <source>
        <dbReference type="Proteomes" id="UP001642409"/>
    </source>
</evidence>
<organism evidence="1">
    <name type="scientific">Hexamita inflata</name>
    <dbReference type="NCBI Taxonomy" id="28002"/>
    <lineage>
        <taxon>Eukaryota</taxon>
        <taxon>Metamonada</taxon>
        <taxon>Diplomonadida</taxon>
        <taxon>Hexamitidae</taxon>
        <taxon>Hexamitinae</taxon>
        <taxon>Hexamita</taxon>
    </lineage>
</organism>
<keyword evidence="3" id="KW-1185">Reference proteome</keyword>
<gene>
    <name evidence="1" type="ORF">HINF_LOCUS10391</name>
    <name evidence="2" type="ORF">HINF_LOCUS47127</name>
</gene>
<comment type="caution">
    <text evidence="1">The sequence shown here is derived from an EMBL/GenBank/DDBJ whole genome shotgun (WGS) entry which is preliminary data.</text>
</comment>
<sequence>MIHLKQSINAGAFCTNLTACTNLKIISSARSQMCYVEFFVSLRSFVFRYLVIHEQNNFCSLQNNGDIEFSKLVSTLLKQQLSITNLNYTCVIEYFNHQIECSVFQ</sequence>
<reference evidence="2 3" key="2">
    <citation type="submission" date="2024-07" db="EMBL/GenBank/DDBJ databases">
        <authorList>
            <person name="Akdeniz Z."/>
        </authorList>
    </citation>
    <scope>NUCLEOTIDE SEQUENCE [LARGE SCALE GENOMIC DNA]</scope>
</reference>
<dbReference type="Proteomes" id="UP001642409">
    <property type="component" value="Unassembled WGS sequence"/>
</dbReference>
<dbReference type="EMBL" id="CATOUU010000260">
    <property type="protein sequence ID" value="CAI9922746.1"/>
    <property type="molecule type" value="Genomic_DNA"/>
</dbReference>
<name>A0AA86NPS8_9EUKA</name>
<evidence type="ECO:0000313" key="2">
    <source>
        <dbReference type="EMBL" id="CAL6056644.1"/>
    </source>
</evidence>
<evidence type="ECO:0000313" key="1">
    <source>
        <dbReference type="EMBL" id="CAI9922746.1"/>
    </source>
</evidence>
<proteinExistence type="predicted"/>
<dbReference type="EMBL" id="CAXDID020000210">
    <property type="protein sequence ID" value="CAL6056644.1"/>
    <property type="molecule type" value="Genomic_DNA"/>
</dbReference>